<evidence type="ECO:0000256" key="8">
    <source>
        <dbReference type="ARBA" id="ARBA00034103"/>
    </source>
</evidence>
<accession>A0A3Q4B252</accession>
<feature type="domain" description="TLDc" evidence="10">
    <location>
        <begin position="347"/>
        <end position="526"/>
    </location>
</feature>
<reference evidence="11" key="2">
    <citation type="submission" date="2025-09" db="UniProtKB">
        <authorList>
            <consortium name="Ensembl"/>
        </authorList>
    </citation>
    <scope>IDENTIFICATION</scope>
</reference>
<dbReference type="Gene3D" id="1.10.472.80">
    <property type="entry name" value="Ypt/Rab-GAP domain of gyp1p, domain 3"/>
    <property type="match status" value="1"/>
</dbReference>
<dbReference type="PANTHER" id="PTHR23354">
    <property type="entry name" value="NUCLEOLAR PROTEIN 7/ESTROGEN RECEPTOR COACTIVATOR-RELATED"/>
    <property type="match status" value="1"/>
</dbReference>
<keyword evidence="5" id="KW-0770">Synapse</keyword>
<evidence type="ECO:0000256" key="7">
    <source>
        <dbReference type="ARBA" id="ARBA00023329"/>
    </source>
</evidence>
<proteinExistence type="predicted"/>
<evidence type="ECO:0000256" key="9">
    <source>
        <dbReference type="ARBA" id="ARBA00046245"/>
    </source>
</evidence>
<keyword evidence="12" id="KW-1185">Reference proteome</keyword>
<dbReference type="AlphaFoldDB" id="A0A3Q4B252"/>
<evidence type="ECO:0000313" key="11">
    <source>
        <dbReference type="Ensembl" id="ENSMMOP00000011465.1"/>
    </source>
</evidence>
<dbReference type="STRING" id="94237.ENSMMOP00000011465"/>
<comment type="subcellular location">
    <subcellularLocation>
        <location evidence="1">Cytoplasmic vesicle membrane</location>
    </subcellularLocation>
    <subcellularLocation>
        <location evidence="2">Endomembrane system</location>
        <topology evidence="2">Peripheral membrane protein</topology>
    </subcellularLocation>
    <subcellularLocation>
        <location evidence="8">Synapse</location>
    </subcellularLocation>
</comment>
<dbReference type="Pfam" id="PF00566">
    <property type="entry name" value="RabGAP-TBC"/>
    <property type="match status" value="1"/>
</dbReference>
<reference evidence="11" key="1">
    <citation type="submission" date="2025-08" db="UniProtKB">
        <authorList>
            <consortium name="Ensembl"/>
        </authorList>
    </citation>
    <scope>IDENTIFICATION</scope>
</reference>
<dbReference type="GO" id="GO:0045202">
    <property type="term" value="C:synapse"/>
    <property type="evidence" value="ECO:0007669"/>
    <property type="project" value="UniProtKB-SubCell"/>
</dbReference>
<dbReference type="SMART" id="SM00164">
    <property type="entry name" value="TBC"/>
    <property type="match status" value="1"/>
</dbReference>
<evidence type="ECO:0000256" key="5">
    <source>
        <dbReference type="ARBA" id="ARBA00023018"/>
    </source>
</evidence>
<dbReference type="Ensembl" id="ENSMMOT00000011661.1">
    <property type="protein sequence ID" value="ENSMMOP00000011465.1"/>
    <property type="gene ID" value="ENSMMOG00000008810.1"/>
</dbReference>
<dbReference type="PANTHER" id="PTHR23354:SF124">
    <property type="entry name" value="TBC1 DOMAIN FAMILY MEMBER 24"/>
    <property type="match status" value="1"/>
</dbReference>
<keyword evidence="6" id="KW-0472">Membrane</keyword>
<dbReference type="InterPro" id="IPR000195">
    <property type="entry name" value="Rab-GAP-TBC_dom"/>
</dbReference>
<evidence type="ECO:0000259" key="10">
    <source>
        <dbReference type="PROSITE" id="PS51886"/>
    </source>
</evidence>
<evidence type="ECO:0000256" key="1">
    <source>
        <dbReference type="ARBA" id="ARBA00004156"/>
    </source>
</evidence>
<dbReference type="GO" id="GO:0012505">
    <property type="term" value="C:endomembrane system"/>
    <property type="evidence" value="ECO:0007669"/>
    <property type="project" value="UniProtKB-SubCell"/>
</dbReference>
<name>A0A3Q4B252_MOLML</name>
<dbReference type="SMART" id="SM00584">
    <property type="entry name" value="TLDc"/>
    <property type="match status" value="1"/>
</dbReference>
<dbReference type="OMA" id="CSAQWSE"/>
<organism evidence="11 12">
    <name type="scientific">Mola mola</name>
    <name type="common">Ocean sunfish</name>
    <name type="synonym">Tetraodon mola</name>
    <dbReference type="NCBI Taxonomy" id="94237"/>
    <lineage>
        <taxon>Eukaryota</taxon>
        <taxon>Metazoa</taxon>
        <taxon>Chordata</taxon>
        <taxon>Craniata</taxon>
        <taxon>Vertebrata</taxon>
        <taxon>Euteleostomi</taxon>
        <taxon>Actinopterygii</taxon>
        <taxon>Neopterygii</taxon>
        <taxon>Teleostei</taxon>
        <taxon>Neoteleostei</taxon>
        <taxon>Acanthomorphata</taxon>
        <taxon>Eupercaria</taxon>
        <taxon>Tetraodontiformes</taxon>
        <taxon>Molidae</taxon>
        <taxon>Mola</taxon>
    </lineage>
</organism>
<dbReference type="InterPro" id="IPR006571">
    <property type="entry name" value="TLDc_dom"/>
</dbReference>
<sequence>NCSPGMKYGQFVDWEKIDPEAAIKYRQILNSSHQQLKKMGREGFWAMPHTLRAKAYYHIIHSINSRFKLGPVTPDRDVYYELAKGLFGEQKLSTHPVPEYMEAGEIPRYCLNKAGLNSVKKILLCLGKYFPDMNFCPILPELVSLILHFSEDEAECFHSVSRLICYNDPNKRYIDQTFLTYRASCMTFGDLANRCCRGIRKLIASSHQNLFEFYSDWIMWIFADLPFTYANRVLDVYLLEGYKVLYRFVATLILYKVSVSSRVADVEDFRTDMKRFVQNIARHCTAEKLLVRAFLIPMATRWELNLLFNANKDSLMQKGVSIHQKRWVSPENAGQSVETVDFSCTSSVVTGTGMRVVWAWIPERFALFSPIRVFSTAEHGRSLASFYSHVEGHEPVVLIIKTVDEEVLGAFLSTDVTERRKHDSEGLTYFGTGECFVFTVRHILCSLLARTHNSATPKLSNITSTEASMFIAGSNSQLIIGGDGGHALCLQEDLEGGFSEYCDTFKSNPLCKGYFKIQALETHPNTQ</sequence>
<comment type="subunit">
    <text evidence="3">Interacts with ARF6.</text>
</comment>
<evidence type="ECO:0000256" key="3">
    <source>
        <dbReference type="ARBA" id="ARBA00011546"/>
    </source>
</evidence>
<keyword evidence="7" id="KW-0968">Cytoplasmic vesicle</keyword>
<evidence type="ECO:0000313" key="12">
    <source>
        <dbReference type="Proteomes" id="UP000261620"/>
    </source>
</evidence>
<evidence type="ECO:0000256" key="6">
    <source>
        <dbReference type="ARBA" id="ARBA00023136"/>
    </source>
</evidence>
<evidence type="ECO:0000256" key="2">
    <source>
        <dbReference type="ARBA" id="ARBA00004184"/>
    </source>
</evidence>
<dbReference type="Pfam" id="PF07534">
    <property type="entry name" value="TLD"/>
    <property type="match status" value="1"/>
</dbReference>
<dbReference type="GO" id="GO:0030659">
    <property type="term" value="C:cytoplasmic vesicle membrane"/>
    <property type="evidence" value="ECO:0007669"/>
    <property type="project" value="UniProtKB-SubCell"/>
</dbReference>
<protein>
    <recommendedName>
        <fullName evidence="4">TBC1 domain family member 24</fullName>
    </recommendedName>
</protein>
<comment type="function">
    <text evidence="9">May act as a GTPase-activating protein for Rab family protein(s). Involved in neuronal projections development, probably through a negative modulation of ARF6 function. Involved in the regulation of synaptic vesicle trafficking.</text>
</comment>
<evidence type="ECO:0000256" key="4">
    <source>
        <dbReference type="ARBA" id="ARBA00014206"/>
    </source>
</evidence>
<dbReference type="SUPFAM" id="SSF47923">
    <property type="entry name" value="Ypt/Rab-GAP domain of gyp1p"/>
    <property type="match status" value="1"/>
</dbReference>
<dbReference type="Proteomes" id="UP000261620">
    <property type="component" value="Unplaced"/>
</dbReference>
<dbReference type="InterPro" id="IPR035969">
    <property type="entry name" value="Rab-GAP_TBC_sf"/>
</dbReference>
<dbReference type="PROSITE" id="PS51886">
    <property type="entry name" value="TLDC"/>
    <property type="match status" value="1"/>
</dbReference>